<dbReference type="CDD" id="cd22160">
    <property type="entry name" value="F-box_AtFBL13-like"/>
    <property type="match status" value="1"/>
</dbReference>
<evidence type="ECO:0000313" key="2">
    <source>
        <dbReference type="EMBL" id="CAI9093817.1"/>
    </source>
</evidence>
<gene>
    <name evidence="2" type="ORF">OLC1_LOCUS5140</name>
</gene>
<feature type="domain" description="F-box" evidence="1">
    <location>
        <begin position="14"/>
        <end position="48"/>
    </location>
</feature>
<name>A0AAV1CEG6_OLDCO</name>
<dbReference type="InterPro" id="IPR032675">
    <property type="entry name" value="LRR_dom_sf"/>
</dbReference>
<dbReference type="EMBL" id="OX459119">
    <property type="protein sequence ID" value="CAI9093817.1"/>
    <property type="molecule type" value="Genomic_DNA"/>
</dbReference>
<dbReference type="Pfam" id="PF08387">
    <property type="entry name" value="FBD"/>
    <property type="match status" value="1"/>
</dbReference>
<evidence type="ECO:0000313" key="3">
    <source>
        <dbReference type="Proteomes" id="UP001161247"/>
    </source>
</evidence>
<dbReference type="InterPro" id="IPR006566">
    <property type="entry name" value="FBD"/>
</dbReference>
<dbReference type="InterPro" id="IPR050232">
    <property type="entry name" value="FBL13/AtMIF1-like"/>
</dbReference>
<dbReference type="PANTHER" id="PTHR31900:SF34">
    <property type="entry name" value="EMB|CAB62440.1-RELATED"/>
    <property type="match status" value="1"/>
</dbReference>
<reference evidence="2" key="1">
    <citation type="submission" date="2023-03" db="EMBL/GenBank/DDBJ databases">
        <authorList>
            <person name="Julca I."/>
        </authorList>
    </citation>
    <scope>NUCLEOTIDE SEQUENCE</scope>
</reference>
<proteinExistence type="predicted"/>
<dbReference type="SUPFAM" id="SSF52047">
    <property type="entry name" value="RNI-like"/>
    <property type="match status" value="1"/>
</dbReference>
<dbReference type="AlphaFoldDB" id="A0AAV1CEG6"/>
<organism evidence="2 3">
    <name type="scientific">Oldenlandia corymbosa var. corymbosa</name>
    <dbReference type="NCBI Taxonomy" id="529605"/>
    <lineage>
        <taxon>Eukaryota</taxon>
        <taxon>Viridiplantae</taxon>
        <taxon>Streptophyta</taxon>
        <taxon>Embryophyta</taxon>
        <taxon>Tracheophyta</taxon>
        <taxon>Spermatophyta</taxon>
        <taxon>Magnoliopsida</taxon>
        <taxon>eudicotyledons</taxon>
        <taxon>Gunneridae</taxon>
        <taxon>Pentapetalae</taxon>
        <taxon>asterids</taxon>
        <taxon>lamiids</taxon>
        <taxon>Gentianales</taxon>
        <taxon>Rubiaceae</taxon>
        <taxon>Rubioideae</taxon>
        <taxon>Spermacoceae</taxon>
        <taxon>Hedyotis-Oldenlandia complex</taxon>
        <taxon>Oldenlandia</taxon>
    </lineage>
</organism>
<dbReference type="InterPro" id="IPR036047">
    <property type="entry name" value="F-box-like_dom_sf"/>
</dbReference>
<dbReference type="InterPro" id="IPR001810">
    <property type="entry name" value="F-box_dom"/>
</dbReference>
<keyword evidence="3" id="KW-1185">Reference proteome</keyword>
<protein>
    <submittedName>
        <fullName evidence="2">OLC1v1029397C1</fullName>
    </submittedName>
</protein>
<dbReference type="SMART" id="SM00579">
    <property type="entry name" value="FBD"/>
    <property type="match status" value="1"/>
</dbReference>
<dbReference type="InterPro" id="IPR053781">
    <property type="entry name" value="F-box_AtFBL13-like"/>
</dbReference>
<sequence length="440" mass="50305">MPRIRKRPRVTSPVDRFDSLPELAIVDILSRLPTKDAVKTSVLSKRWKCFWTNVPTFDFELQGQEEEGNKKMAFVHFINNVFLHNVSKNLERFRLSWCPNESEVAYVNMWVRHAIIHRNVRNLYLHIRTGFVCDIPAELFTAGTLESLYLCGPFVLKVSDREVCLPKIKYMILYRVKYESSECLNKLVSGCPVLVSLTFGCCAEDNIAVFKISSLSLRNLCVLCFNCWPALQLNAPALQFLFKSTNPNNIVSLYSFGDAVKGPNDQFYISIARVVQMQHQAKFLTLKGKVADSLHFANAGLVKSARQFDRLTVLGIQLHCCKWSCLNVMLEQSTMLQVLVVSMEGECDADTHKLSWRDPSQVPKCLSSSLEKFSFKGLVGREDEVAMIRYILKHGVVLKIVDLVSRPPATSTNDLEFKFHMLRELSMFHRGSDNCELRFR</sequence>
<dbReference type="SMART" id="SM00256">
    <property type="entry name" value="FBOX"/>
    <property type="match status" value="1"/>
</dbReference>
<dbReference type="PANTHER" id="PTHR31900">
    <property type="entry name" value="F-BOX/RNI SUPERFAMILY PROTEIN-RELATED"/>
    <property type="match status" value="1"/>
</dbReference>
<evidence type="ECO:0000259" key="1">
    <source>
        <dbReference type="PROSITE" id="PS50181"/>
    </source>
</evidence>
<dbReference type="InterPro" id="IPR055411">
    <property type="entry name" value="LRR_FXL15/At3g58940/PEG3-like"/>
</dbReference>
<dbReference type="Gene3D" id="3.80.10.10">
    <property type="entry name" value="Ribonuclease Inhibitor"/>
    <property type="match status" value="1"/>
</dbReference>
<dbReference type="Proteomes" id="UP001161247">
    <property type="component" value="Chromosome 2"/>
</dbReference>
<dbReference type="SUPFAM" id="SSF81383">
    <property type="entry name" value="F-box domain"/>
    <property type="match status" value="1"/>
</dbReference>
<dbReference type="Pfam" id="PF24758">
    <property type="entry name" value="LRR_At5g56370"/>
    <property type="match status" value="1"/>
</dbReference>
<dbReference type="Pfam" id="PF00646">
    <property type="entry name" value="F-box"/>
    <property type="match status" value="1"/>
</dbReference>
<accession>A0AAV1CEG6</accession>
<dbReference type="PROSITE" id="PS50181">
    <property type="entry name" value="FBOX"/>
    <property type="match status" value="1"/>
</dbReference>